<comment type="caution">
    <text evidence="4">The sequence shown here is derived from an EMBL/GenBank/DDBJ whole genome shotgun (WGS) entry which is preliminary data.</text>
</comment>
<sequence length="281" mass="29447">MTNSGIALVTGATAGLGRAVATALAEQGMHVLVHGRDAERAAGVVERIEKAGGTAQVHLADLASLAQARDLADRVSAEHGSLRLLVNNAGVGAGRPPYRRRRLSADGHELRFAVNYLAPVLLARRLAPTLRKGAPARIVNVGSVGQAPVDFADLRMDAHYSGTQAYFRSKFALAAFTFDLADELADDGVTVNCLHPASLMNTHMVREAMVPPMSTVGTGTKAVMNLAAGPAGGAVTGRYFDGTSEARAHEGTYDPAIRSRLSRVTAELLAPFLTDDDRAAG</sequence>
<dbReference type="InterPro" id="IPR036291">
    <property type="entry name" value="NAD(P)-bd_dom_sf"/>
</dbReference>
<evidence type="ECO:0000256" key="2">
    <source>
        <dbReference type="ARBA" id="ARBA00023002"/>
    </source>
</evidence>
<evidence type="ECO:0000256" key="1">
    <source>
        <dbReference type="ARBA" id="ARBA00006484"/>
    </source>
</evidence>
<name>A0ABP8U504_9ACTN</name>
<dbReference type="PANTHER" id="PTHR24320">
    <property type="entry name" value="RETINOL DEHYDROGENASE"/>
    <property type="match status" value="1"/>
</dbReference>
<proteinExistence type="inferred from homology"/>
<organism evidence="4 5">
    <name type="scientific">Actinoallomurus vinaceus</name>
    <dbReference type="NCBI Taxonomy" id="1080074"/>
    <lineage>
        <taxon>Bacteria</taxon>
        <taxon>Bacillati</taxon>
        <taxon>Actinomycetota</taxon>
        <taxon>Actinomycetes</taxon>
        <taxon>Streptosporangiales</taxon>
        <taxon>Thermomonosporaceae</taxon>
        <taxon>Actinoallomurus</taxon>
    </lineage>
</organism>
<dbReference type="Pfam" id="PF00106">
    <property type="entry name" value="adh_short"/>
    <property type="match status" value="1"/>
</dbReference>
<comment type="similarity">
    <text evidence="1 3">Belongs to the short-chain dehydrogenases/reductases (SDR) family.</text>
</comment>
<keyword evidence="2" id="KW-0560">Oxidoreductase</keyword>
<dbReference type="PANTHER" id="PTHR24320:SF148">
    <property type="entry name" value="NAD(P)-BINDING ROSSMANN-FOLD SUPERFAMILY PROTEIN"/>
    <property type="match status" value="1"/>
</dbReference>
<protein>
    <submittedName>
        <fullName evidence="4">SDR family oxidoreductase</fullName>
    </submittedName>
</protein>
<dbReference type="PRINTS" id="PR00081">
    <property type="entry name" value="GDHRDH"/>
</dbReference>
<evidence type="ECO:0000313" key="5">
    <source>
        <dbReference type="Proteomes" id="UP001501442"/>
    </source>
</evidence>
<gene>
    <name evidence="4" type="ORF">GCM10023196_005990</name>
</gene>
<evidence type="ECO:0000256" key="3">
    <source>
        <dbReference type="RuleBase" id="RU000363"/>
    </source>
</evidence>
<dbReference type="EMBL" id="BAABHK010000001">
    <property type="protein sequence ID" value="GAA4620755.1"/>
    <property type="molecule type" value="Genomic_DNA"/>
</dbReference>
<dbReference type="InterPro" id="IPR002347">
    <property type="entry name" value="SDR_fam"/>
</dbReference>
<dbReference type="SUPFAM" id="SSF51735">
    <property type="entry name" value="NAD(P)-binding Rossmann-fold domains"/>
    <property type="match status" value="1"/>
</dbReference>
<keyword evidence="5" id="KW-1185">Reference proteome</keyword>
<dbReference type="RefSeq" id="WP_345429037.1">
    <property type="nucleotide sequence ID" value="NZ_BAABHK010000001.1"/>
</dbReference>
<accession>A0ABP8U504</accession>
<dbReference type="Proteomes" id="UP001501442">
    <property type="component" value="Unassembled WGS sequence"/>
</dbReference>
<dbReference type="PRINTS" id="PR00080">
    <property type="entry name" value="SDRFAMILY"/>
</dbReference>
<dbReference type="Gene3D" id="3.40.50.720">
    <property type="entry name" value="NAD(P)-binding Rossmann-like Domain"/>
    <property type="match status" value="1"/>
</dbReference>
<reference evidence="5" key="1">
    <citation type="journal article" date="2019" name="Int. J. Syst. Evol. Microbiol.">
        <title>The Global Catalogue of Microorganisms (GCM) 10K type strain sequencing project: providing services to taxonomists for standard genome sequencing and annotation.</title>
        <authorList>
            <consortium name="The Broad Institute Genomics Platform"/>
            <consortium name="The Broad Institute Genome Sequencing Center for Infectious Disease"/>
            <person name="Wu L."/>
            <person name="Ma J."/>
        </authorList>
    </citation>
    <scope>NUCLEOTIDE SEQUENCE [LARGE SCALE GENOMIC DNA]</scope>
    <source>
        <strain evidence="5">JCM 17939</strain>
    </source>
</reference>
<evidence type="ECO:0000313" key="4">
    <source>
        <dbReference type="EMBL" id="GAA4620755.1"/>
    </source>
</evidence>